<keyword evidence="2" id="KW-0812">Transmembrane</keyword>
<protein>
    <recommendedName>
        <fullName evidence="9">Receptor ligand binding region domain-containing protein</fullName>
    </recommendedName>
</protein>
<organism evidence="7 8">
    <name type="scientific">Phrynosoma platyrhinos</name>
    <name type="common">Desert horned lizard</name>
    <dbReference type="NCBI Taxonomy" id="52577"/>
    <lineage>
        <taxon>Eukaryota</taxon>
        <taxon>Metazoa</taxon>
        <taxon>Chordata</taxon>
        <taxon>Craniata</taxon>
        <taxon>Vertebrata</taxon>
        <taxon>Euteleostomi</taxon>
        <taxon>Lepidosauria</taxon>
        <taxon>Squamata</taxon>
        <taxon>Bifurcata</taxon>
        <taxon>Unidentata</taxon>
        <taxon>Episquamata</taxon>
        <taxon>Toxicofera</taxon>
        <taxon>Iguania</taxon>
        <taxon>Phrynosomatidae</taxon>
        <taxon>Phrynosomatinae</taxon>
        <taxon>Phrynosoma</taxon>
    </lineage>
</organism>
<dbReference type="Gene3D" id="2.10.50.30">
    <property type="entry name" value="GPCR, family 3, nine cysteines domain"/>
    <property type="match status" value="1"/>
</dbReference>
<dbReference type="SUPFAM" id="SSF53822">
    <property type="entry name" value="Periplasmic binding protein-like I"/>
    <property type="match status" value="3"/>
</dbReference>
<dbReference type="Gene3D" id="3.40.50.2300">
    <property type="match status" value="5"/>
</dbReference>
<dbReference type="Pfam" id="PF07562">
    <property type="entry name" value="NCD3G"/>
    <property type="match status" value="1"/>
</dbReference>
<feature type="domain" description="GPCR family 3 nine cysteines" evidence="6">
    <location>
        <begin position="20"/>
        <end position="57"/>
    </location>
</feature>
<dbReference type="InterPro" id="IPR000068">
    <property type="entry name" value="GPCR_3_Ca_sens_rcpt-rel"/>
</dbReference>
<evidence type="ECO:0000256" key="3">
    <source>
        <dbReference type="ARBA" id="ARBA00022989"/>
    </source>
</evidence>
<dbReference type="InterPro" id="IPR011500">
    <property type="entry name" value="GPCR_3_9-Cys_dom"/>
</dbReference>
<comment type="caution">
    <text evidence="7">The sequence shown here is derived from an EMBL/GenBank/DDBJ whole genome shotgun (WGS) entry which is preliminary data.</text>
</comment>
<feature type="domain" description="Receptor ligand binding region" evidence="5">
    <location>
        <begin position="203"/>
        <end position="446"/>
    </location>
</feature>
<evidence type="ECO:0008006" key="9">
    <source>
        <dbReference type="Google" id="ProtNLM"/>
    </source>
</evidence>
<reference evidence="7 8" key="1">
    <citation type="journal article" date="2022" name="Gigascience">
        <title>A chromosome-level genome assembly and annotation of the desert horned lizard, Phrynosoma platyrhinos, provides insight into chromosomal rearrangements among reptiles.</title>
        <authorList>
            <person name="Koochekian N."/>
            <person name="Ascanio A."/>
            <person name="Farleigh K."/>
            <person name="Card D.C."/>
            <person name="Schield D.R."/>
            <person name="Castoe T.A."/>
            <person name="Jezkova T."/>
        </authorList>
    </citation>
    <scope>NUCLEOTIDE SEQUENCE [LARGE SCALE GENOMIC DNA]</scope>
    <source>
        <strain evidence="7">NK-2021</strain>
    </source>
</reference>
<proteinExistence type="predicted"/>
<evidence type="ECO:0000313" key="7">
    <source>
        <dbReference type="EMBL" id="KAH0630686.1"/>
    </source>
</evidence>
<dbReference type="Pfam" id="PF01094">
    <property type="entry name" value="ANF_receptor"/>
    <property type="match status" value="2"/>
</dbReference>
<evidence type="ECO:0000259" key="5">
    <source>
        <dbReference type="Pfam" id="PF01094"/>
    </source>
</evidence>
<feature type="domain" description="Receptor ligand binding region" evidence="5">
    <location>
        <begin position="85"/>
        <end position="200"/>
    </location>
</feature>
<gene>
    <name evidence="7" type="ORF">JD844_013977</name>
</gene>
<sequence length="524" mass="60337">MGSLSCPWLGAPCLSVQTLPTSRCVDSCRPGYTKVVQEGKPVACYGCALCAEGTVSSLEEFVLAQQRILSGPKRCVLQKEDLQREINQDPKILPNITLGYNIHENYFETRMTSDALLDLLSTGQANIPNYSCGRQNNLLAVNYAYVSGVLDDKSQFPFFYRMVPKDEIQYLGLVRLLMHFRWTWIGLIVRDNDNGERNVKVNYAYISGVLDDKSQFPFFYRMVPKDEIQYPGLVRLLMYFRWTWIGLIVRDNDNGERFVRTMMPLLSRRGISVAFTQRIPEISNYMTRLTFTKSNWEQVNVYLYYVEMRSFADSIYIIQYVIKSLSKPIVGKVLITTAMWDISVDLMSDNLVFQYIHGLFSFFIQERMTIHGGLGSFRKALKDYLQEGFHCSYAKHEWSVKGFSRCRQRETLETMPKKLFERTLDQDGYITYSTVWAVAHALHAASSFTSKRMLTVASGGQMGFQKVQAWQEINQDPKILPNITLEYNIHENYFETRMTSDALVDLLSTGQANIPNYSCGRQKN</sequence>
<dbReference type="Proteomes" id="UP000826234">
    <property type="component" value="Unassembled WGS sequence"/>
</dbReference>
<evidence type="ECO:0000256" key="1">
    <source>
        <dbReference type="ARBA" id="ARBA00004370"/>
    </source>
</evidence>
<evidence type="ECO:0000259" key="6">
    <source>
        <dbReference type="Pfam" id="PF07562"/>
    </source>
</evidence>
<keyword evidence="4" id="KW-0472">Membrane</keyword>
<evidence type="ECO:0000313" key="8">
    <source>
        <dbReference type="Proteomes" id="UP000826234"/>
    </source>
</evidence>
<evidence type="ECO:0000256" key="4">
    <source>
        <dbReference type="ARBA" id="ARBA00023136"/>
    </source>
</evidence>
<keyword evidence="8" id="KW-1185">Reference proteome</keyword>
<comment type="subcellular location">
    <subcellularLocation>
        <location evidence="1">Membrane</location>
    </subcellularLocation>
</comment>
<dbReference type="PANTHER" id="PTHR24061:SF599">
    <property type="entry name" value="G-PROTEIN COUPLED RECEPTORS FAMILY 3 PROFILE DOMAIN-CONTAINING PROTEIN"/>
    <property type="match status" value="1"/>
</dbReference>
<dbReference type="InterPro" id="IPR001828">
    <property type="entry name" value="ANF_lig-bd_rcpt"/>
</dbReference>
<dbReference type="EMBL" id="JAIPUX010000439">
    <property type="protein sequence ID" value="KAH0630686.1"/>
    <property type="molecule type" value="Genomic_DNA"/>
</dbReference>
<dbReference type="InterPro" id="IPR038550">
    <property type="entry name" value="GPCR_3_9-Cys_sf"/>
</dbReference>
<accession>A0ABQ7TMP7</accession>
<dbReference type="InterPro" id="IPR028082">
    <property type="entry name" value="Peripla_BP_I"/>
</dbReference>
<feature type="non-terminal residue" evidence="7">
    <location>
        <position position="524"/>
    </location>
</feature>
<name>A0ABQ7TMP7_PHRPL</name>
<keyword evidence="3" id="KW-1133">Transmembrane helix</keyword>
<dbReference type="PANTHER" id="PTHR24061">
    <property type="entry name" value="CALCIUM-SENSING RECEPTOR-RELATED"/>
    <property type="match status" value="1"/>
</dbReference>
<evidence type="ECO:0000256" key="2">
    <source>
        <dbReference type="ARBA" id="ARBA00022692"/>
    </source>
</evidence>